<organism evidence="2 3">
    <name type="scientific">Prosthecobacter fusiformis</name>
    <dbReference type="NCBI Taxonomy" id="48464"/>
    <lineage>
        <taxon>Bacteria</taxon>
        <taxon>Pseudomonadati</taxon>
        <taxon>Verrucomicrobiota</taxon>
        <taxon>Verrucomicrobiia</taxon>
        <taxon>Verrucomicrobiales</taxon>
        <taxon>Verrucomicrobiaceae</taxon>
        <taxon>Prosthecobacter</taxon>
    </lineage>
</organism>
<gene>
    <name evidence="2" type="ORF">EI77_02174</name>
</gene>
<evidence type="ECO:0000313" key="2">
    <source>
        <dbReference type="EMBL" id="TDU71056.1"/>
    </source>
</evidence>
<sequence>MRDKLQLYLILYPYSGAGYASFLSISGYDPMAPATERRQPCRLTDLLNGEGTDLELFPVLRFEVTEADLVPK</sequence>
<keyword evidence="1" id="KW-0472">Membrane</keyword>
<dbReference type="EMBL" id="SOCA01000003">
    <property type="protein sequence ID" value="TDU71056.1"/>
    <property type="molecule type" value="Genomic_DNA"/>
</dbReference>
<evidence type="ECO:0000313" key="3">
    <source>
        <dbReference type="Proteomes" id="UP000295662"/>
    </source>
</evidence>
<name>A0A4R7S0S4_9BACT</name>
<keyword evidence="3" id="KW-1185">Reference proteome</keyword>
<keyword evidence="1" id="KW-1133">Transmembrane helix</keyword>
<dbReference type="Proteomes" id="UP000295662">
    <property type="component" value="Unassembled WGS sequence"/>
</dbReference>
<protein>
    <submittedName>
        <fullName evidence="2">Uncharacterized protein</fullName>
    </submittedName>
</protein>
<keyword evidence="1" id="KW-0812">Transmembrane</keyword>
<evidence type="ECO:0000256" key="1">
    <source>
        <dbReference type="SAM" id="Phobius"/>
    </source>
</evidence>
<dbReference type="AlphaFoldDB" id="A0A4R7S0S4"/>
<proteinExistence type="predicted"/>
<accession>A0A4R7S0S4</accession>
<feature type="transmembrane region" description="Helical" evidence="1">
    <location>
        <begin position="7"/>
        <end position="28"/>
    </location>
</feature>
<reference evidence="2 3" key="1">
    <citation type="submission" date="2019-03" db="EMBL/GenBank/DDBJ databases">
        <title>Genomic Encyclopedia of Archaeal and Bacterial Type Strains, Phase II (KMG-II): from individual species to whole genera.</title>
        <authorList>
            <person name="Goeker M."/>
        </authorList>
    </citation>
    <scope>NUCLEOTIDE SEQUENCE [LARGE SCALE GENOMIC DNA]</scope>
    <source>
        <strain evidence="2 3">ATCC 25309</strain>
    </source>
</reference>
<comment type="caution">
    <text evidence="2">The sequence shown here is derived from an EMBL/GenBank/DDBJ whole genome shotgun (WGS) entry which is preliminary data.</text>
</comment>